<feature type="transmembrane region" description="Helical" evidence="1">
    <location>
        <begin position="36"/>
        <end position="54"/>
    </location>
</feature>
<accession>A0A7I7QXA7</accession>
<dbReference type="Proteomes" id="UP000467193">
    <property type="component" value="Chromosome"/>
</dbReference>
<keyword evidence="1" id="KW-0472">Membrane</keyword>
<reference evidence="2 3" key="1">
    <citation type="journal article" date="2019" name="Emerg. Microbes Infect.">
        <title>Comprehensive subspecies identification of 175 nontuberculous mycobacteria species based on 7547 genomic profiles.</title>
        <authorList>
            <person name="Matsumoto Y."/>
            <person name="Kinjo T."/>
            <person name="Motooka D."/>
            <person name="Nabeya D."/>
            <person name="Jung N."/>
            <person name="Uechi K."/>
            <person name="Horii T."/>
            <person name="Iida T."/>
            <person name="Fujita J."/>
            <person name="Nakamura S."/>
        </authorList>
    </citation>
    <scope>NUCLEOTIDE SEQUENCE [LARGE SCALE GENOMIC DNA]</scope>
    <source>
        <strain evidence="2 3">JCM 17899</strain>
    </source>
</reference>
<dbReference type="AlphaFoldDB" id="A0A7I7QXA7"/>
<gene>
    <name evidence="2" type="ORF">MSEDJ_50740</name>
</gene>
<name>A0A7I7QXA7_9MYCO</name>
<organism evidence="2 3">
    <name type="scientific">Mycolicibacterium sediminis</name>
    <dbReference type="NCBI Taxonomy" id="1286180"/>
    <lineage>
        <taxon>Bacteria</taxon>
        <taxon>Bacillati</taxon>
        <taxon>Actinomycetota</taxon>
        <taxon>Actinomycetes</taxon>
        <taxon>Mycobacteriales</taxon>
        <taxon>Mycobacteriaceae</taxon>
        <taxon>Mycolicibacterium</taxon>
    </lineage>
</organism>
<dbReference type="EMBL" id="AP022588">
    <property type="protein sequence ID" value="BBY30978.1"/>
    <property type="molecule type" value="Genomic_DNA"/>
</dbReference>
<evidence type="ECO:0000313" key="3">
    <source>
        <dbReference type="Proteomes" id="UP000467193"/>
    </source>
</evidence>
<sequence length="62" mass="6395">MTTALRVAALAFGLLALVAGGLQLWAYVASDGVRHLIVGIFAVAVGLSVFVAVGSKARGRRR</sequence>
<protein>
    <submittedName>
        <fullName evidence="2">Uncharacterized protein</fullName>
    </submittedName>
</protein>
<evidence type="ECO:0000313" key="2">
    <source>
        <dbReference type="EMBL" id="BBY30978.1"/>
    </source>
</evidence>
<keyword evidence="1" id="KW-1133">Transmembrane helix</keyword>
<keyword evidence="3" id="KW-1185">Reference proteome</keyword>
<dbReference type="RefSeq" id="WP_163800529.1">
    <property type="nucleotide sequence ID" value="NZ_AP022588.1"/>
</dbReference>
<dbReference type="KEGG" id="msei:MSEDJ_50740"/>
<evidence type="ECO:0000256" key="1">
    <source>
        <dbReference type="SAM" id="Phobius"/>
    </source>
</evidence>
<keyword evidence="1" id="KW-0812">Transmembrane</keyword>
<proteinExistence type="predicted"/>